<sequence>MIPAISSGERGPRYCPLLAHSRFSCESRSPLGILLGVLGSSGSSSDVNPYHRRCRGRDVRDAVMGGVVRGSGGGFIIAGGGGSPPNMVVDGDLGSGGVGDVVVVGGHCGVLVIGGGGR</sequence>
<dbReference type="EMBL" id="BQNB010012421">
    <property type="protein sequence ID" value="GJT03353.1"/>
    <property type="molecule type" value="Genomic_DNA"/>
</dbReference>
<evidence type="ECO:0000313" key="1">
    <source>
        <dbReference type="EMBL" id="GJT03353.1"/>
    </source>
</evidence>
<keyword evidence="2" id="KW-1185">Reference proteome</keyword>
<reference evidence="1" key="2">
    <citation type="submission" date="2022-01" db="EMBL/GenBank/DDBJ databases">
        <authorList>
            <person name="Yamashiro T."/>
            <person name="Shiraishi A."/>
            <person name="Satake H."/>
            <person name="Nakayama K."/>
        </authorList>
    </citation>
    <scope>NUCLEOTIDE SEQUENCE</scope>
</reference>
<protein>
    <submittedName>
        <fullName evidence="1">Uncharacterized protein</fullName>
    </submittedName>
</protein>
<comment type="caution">
    <text evidence="1">The sequence shown here is derived from an EMBL/GenBank/DDBJ whole genome shotgun (WGS) entry which is preliminary data.</text>
</comment>
<evidence type="ECO:0000313" key="2">
    <source>
        <dbReference type="Proteomes" id="UP001151760"/>
    </source>
</evidence>
<dbReference type="Proteomes" id="UP001151760">
    <property type="component" value="Unassembled WGS sequence"/>
</dbReference>
<accession>A0ABQ5ALX5</accession>
<name>A0ABQ5ALX5_9ASTR</name>
<gene>
    <name evidence="1" type="ORF">Tco_0824522</name>
</gene>
<proteinExistence type="predicted"/>
<organism evidence="1 2">
    <name type="scientific">Tanacetum coccineum</name>
    <dbReference type="NCBI Taxonomy" id="301880"/>
    <lineage>
        <taxon>Eukaryota</taxon>
        <taxon>Viridiplantae</taxon>
        <taxon>Streptophyta</taxon>
        <taxon>Embryophyta</taxon>
        <taxon>Tracheophyta</taxon>
        <taxon>Spermatophyta</taxon>
        <taxon>Magnoliopsida</taxon>
        <taxon>eudicotyledons</taxon>
        <taxon>Gunneridae</taxon>
        <taxon>Pentapetalae</taxon>
        <taxon>asterids</taxon>
        <taxon>campanulids</taxon>
        <taxon>Asterales</taxon>
        <taxon>Asteraceae</taxon>
        <taxon>Asteroideae</taxon>
        <taxon>Anthemideae</taxon>
        <taxon>Anthemidinae</taxon>
        <taxon>Tanacetum</taxon>
    </lineage>
</organism>
<reference evidence="1" key="1">
    <citation type="journal article" date="2022" name="Int. J. Mol. Sci.">
        <title>Draft Genome of Tanacetum Coccineum: Genomic Comparison of Closely Related Tanacetum-Family Plants.</title>
        <authorList>
            <person name="Yamashiro T."/>
            <person name="Shiraishi A."/>
            <person name="Nakayama K."/>
            <person name="Satake H."/>
        </authorList>
    </citation>
    <scope>NUCLEOTIDE SEQUENCE</scope>
</reference>